<proteinExistence type="predicted"/>
<feature type="signal peptide" evidence="1">
    <location>
        <begin position="1"/>
        <end position="31"/>
    </location>
</feature>
<dbReference type="EMBL" id="JAWJWE010000010">
    <property type="protein sequence ID" value="KAK6630615.1"/>
    <property type="molecule type" value="Genomic_DNA"/>
</dbReference>
<comment type="caution">
    <text evidence="2">The sequence shown here is derived from an EMBL/GenBank/DDBJ whole genome shotgun (WGS) entry which is preliminary data.</text>
</comment>
<evidence type="ECO:0000313" key="3">
    <source>
        <dbReference type="Proteomes" id="UP001372834"/>
    </source>
</evidence>
<name>A0AAN8P4A1_POLSC</name>
<accession>A0AAN8P4A1</accession>
<dbReference type="Proteomes" id="UP001372834">
    <property type="component" value="Unassembled WGS sequence"/>
</dbReference>
<evidence type="ECO:0000313" key="2">
    <source>
        <dbReference type="EMBL" id="KAK6630615.1"/>
    </source>
</evidence>
<keyword evidence="1" id="KW-0732">Signal</keyword>
<reference evidence="2 3" key="1">
    <citation type="submission" date="2023-10" db="EMBL/GenBank/DDBJ databases">
        <title>Genomes of two closely related lineages of the louse Polyplax serrata with different host specificities.</title>
        <authorList>
            <person name="Martinu J."/>
            <person name="Tarabai H."/>
            <person name="Stefka J."/>
            <person name="Hypsa V."/>
        </authorList>
    </citation>
    <scope>NUCLEOTIDE SEQUENCE [LARGE SCALE GENOMIC DNA]</scope>
    <source>
        <strain evidence="2">HR10_N</strain>
    </source>
</reference>
<feature type="chain" id="PRO_5043031462" evidence="1">
    <location>
        <begin position="32"/>
        <end position="88"/>
    </location>
</feature>
<protein>
    <submittedName>
        <fullName evidence="2">Uncharacterized protein</fullName>
    </submittedName>
</protein>
<organism evidence="2 3">
    <name type="scientific">Polyplax serrata</name>
    <name type="common">Common mouse louse</name>
    <dbReference type="NCBI Taxonomy" id="468196"/>
    <lineage>
        <taxon>Eukaryota</taxon>
        <taxon>Metazoa</taxon>
        <taxon>Ecdysozoa</taxon>
        <taxon>Arthropoda</taxon>
        <taxon>Hexapoda</taxon>
        <taxon>Insecta</taxon>
        <taxon>Pterygota</taxon>
        <taxon>Neoptera</taxon>
        <taxon>Paraneoptera</taxon>
        <taxon>Psocodea</taxon>
        <taxon>Troctomorpha</taxon>
        <taxon>Phthiraptera</taxon>
        <taxon>Anoplura</taxon>
        <taxon>Polyplacidae</taxon>
        <taxon>Polyplax</taxon>
    </lineage>
</organism>
<evidence type="ECO:0000256" key="1">
    <source>
        <dbReference type="SAM" id="SignalP"/>
    </source>
</evidence>
<sequence>MFSSQSSRAGDMCKWCLLYVVGFSLVQCLKGDDVTFNLDEDEYHGKYVAAYETDDAIVLEAHGNKKHKRNSEFHTQRDPLEKKNFTCR</sequence>
<dbReference type="AlphaFoldDB" id="A0AAN8P4A1"/>
<gene>
    <name evidence="2" type="ORF">RUM43_014600</name>
</gene>